<accession>A0ABT2H128</accession>
<dbReference type="Proteomes" id="UP001165586">
    <property type="component" value="Unassembled WGS sequence"/>
</dbReference>
<feature type="domain" description="N-acetyltransferase" evidence="1">
    <location>
        <begin position="35"/>
        <end position="121"/>
    </location>
</feature>
<proteinExistence type="predicted"/>
<organism evidence="2 3">
    <name type="scientific">Herbiconiux daphne</name>
    <dbReference type="NCBI Taxonomy" id="2970914"/>
    <lineage>
        <taxon>Bacteria</taxon>
        <taxon>Bacillati</taxon>
        <taxon>Actinomycetota</taxon>
        <taxon>Actinomycetes</taxon>
        <taxon>Micrococcales</taxon>
        <taxon>Microbacteriaceae</taxon>
        <taxon>Herbiconiux</taxon>
    </lineage>
</organism>
<evidence type="ECO:0000313" key="3">
    <source>
        <dbReference type="Proteomes" id="UP001165586"/>
    </source>
</evidence>
<dbReference type="PROSITE" id="PS51729">
    <property type="entry name" value="GNAT_YJDJ"/>
    <property type="match status" value="1"/>
</dbReference>
<dbReference type="Pfam" id="PF14542">
    <property type="entry name" value="Acetyltransf_CG"/>
    <property type="match status" value="1"/>
</dbReference>
<evidence type="ECO:0000313" key="2">
    <source>
        <dbReference type="EMBL" id="MCS5733641.1"/>
    </source>
</evidence>
<reference evidence="2" key="1">
    <citation type="submission" date="2022-08" db="EMBL/GenBank/DDBJ databases">
        <authorList>
            <person name="Deng Y."/>
            <person name="Han X.-F."/>
            <person name="Zhang Y.-Q."/>
        </authorList>
    </citation>
    <scope>NUCLEOTIDE SEQUENCE</scope>
    <source>
        <strain evidence="2">CPCC 203386</strain>
    </source>
</reference>
<dbReference type="PANTHER" id="PTHR31435:SF10">
    <property type="entry name" value="BSR4717 PROTEIN"/>
    <property type="match status" value="1"/>
</dbReference>
<dbReference type="InterPro" id="IPR031165">
    <property type="entry name" value="GNAT_YJDJ"/>
</dbReference>
<dbReference type="PANTHER" id="PTHR31435">
    <property type="entry name" value="PROTEIN NATD1"/>
    <property type="match status" value="1"/>
</dbReference>
<sequence length="131" mass="14500">MCGPPDPTLALAIAGPVWFAGEMSEENETVTPEVVNTPGDHRYVIRVGGTEVGHTVYTDRGNQRVFLHTEIDPAFEGHGYGSTLMFDTLTQVREAGLRAVPVCPFMVGYLKRHRDFDDIVDPVSIELRKTL</sequence>
<evidence type="ECO:0000259" key="1">
    <source>
        <dbReference type="PROSITE" id="PS51729"/>
    </source>
</evidence>
<keyword evidence="3" id="KW-1185">Reference proteome</keyword>
<protein>
    <submittedName>
        <fullName evidence="2">N-acetyltransferase</fullName>
    </submittedName>
</protein>
<dbReference type="SUPFAM" id="SSF55729">
    <property type="entry name" value="Acyl-CoA N-acyltransferases (Nat)"/>
    <property type="match status" value="1"/>
</dbReference>
<gene>
    <name evidence="2" type="ORF">N1032_07805</name>
</gene>
<dbReference type="InterPro" id="IPR016181">
    <property type="entry name" value="Acyl_CoA_acyltransferase"/>
</dbReference>
<dbReference type="EMBL" id="JANLCJ010000002">
    <property type="protein sequence ID" value="MCS5733641.1"/>
    <property type="molecule type" value="Genomic_DNA"/>
</dbReference>
<name>A0ABT2H128_9MICO</name>
<dbReference type="InterPro" id="IPR045057">
    <property type="entry name" value="Gcn5-rel_NAT"/>
</dbReference>
<dbReference type="CDD" id="cd04301">
    <property type="entry name" value="NAT_SF"/>
    <property type="match status" value="1"/>
</dbReference>
<comment type="caution">
    <text evidence="2">The sequence shown here is derived from an EMBL/GenBank/DDBJ whole genome shotgun (WGS) entry which is preliminary data.</text>
</comment>
<dbReference type="Gene3D" id="3.40.630.30">
    <property type="match status" value="1"/>
</dbReference>